<dbReference type="Proteomes" id="UP000431684">
    <property type="component" value="Unassembled WGS sequence"/>
</dbReference>
<dbReference type="EMBL" id="WNWM01000002">
    <property type="protein sequence ID" value="MUI11661.1"/>
    <property type="molecule type" value="Genomic_DNA"/>
</dbReference>
<sequence length="1505" mass="160962">MCRARGGVLPVAFSSPVPSGCRRRRPGNGRDGRTTLSISPFVRALAALLCIAACARGYAATLFAVVTERAAPVAIEAAHRHLARHPNDRIVLRTPAQWMATGDQEAARLVGQADTILAVSLFGDPAQRLKDALARHAKARTAVLAFNGEAGLSLMSREAVGQPGGDKERTMRDFPPETLRDLSAEAPSPAALAAAQAHPAAMRWLAARRVWQAGGVDNTEALFAHRLHPAAPLAGPRPEPTLRVRAGGRELADAAAWGNGARLGLAARPTVVVLDLANMDAAVPAAVCRRIEAGGQPCVQVLTRWGGASREALERLPELVAPARPAALVVLQDFVVGAAEGREAVADAFRRLDVPVFKAIRLSDRTALQWRLSPDGLPPDSVQYRVALPELQGIGQPIVVAALGQAQRDRLTGIENRPPVVLADETARLAGRVTRWLALRDKPNRDKRVALIYYNHPPGRQNIGADNLDVPASLFDMLHAMKDAGYTVGDLPASPGALLDRIMAHGVNLPEDRAALRELAGSVNSLTAAEYARWFATLPPRVQGEMTNGLLGRLHVDVLEAEAAGEWLLGRKQVDVIVKELQHLVEGADHPLREAAIRDLAALGDGYRACLDVRAARRCAALERLSRKVAGYGIEGLKGWGSAPGKVMVDGGRLLVPGLVFGNVFIGPQPPRGWEVDEELLHANTSITPPHQYLGFYHWVRDRFKADALVHVGRHSTYEFLPGKAVGLASDDYPSLIAGDLPGIYPYIVDGVGEGTQAKRRGLAVIVDHLTPPLASTPLYDELLALRQVVESYEAASSESLKTQAAGLMRERVAALNLKAELEASMADVLAVRGIGYDAADDDLLAHEIGHYLTKLQEKFMPHGLHVFGRPWRQESIDLMLGSMKKGGIDDPAVAAKLADSPRLEMKALLAGLDGRYIEPGKGNDPLRSPESLPTGRNFHAVDGDLLPTRLGYQLGASLADKAIARAPDAAGSEGIILWASDAVRDEGVMVAFALAMMGAEPEWNARGIVTGVRLRPGAKRRDALVTTSGLFRDLYPNLIRLIDRAGRLALAASAGTLAGQDPALREALQAALAPLGGSVEWGGEPVAGNRVANEWLARYRALVRAGQPGSEAGRAAAQRVFGDAPGAYGTGVNRLTERSGAWRERDEIGAAYRNRMGHAYGLDAGGEAQHAAFDAALDGIARTYHGRASNLYGLLDNNDAFDYLGGLSLAVEGRTGRVPDALILQHAQPGRADVEPLAAALLGELRGRFLNPAWLKPLMDHGYAGARTMGQEFLENLWGWQVTRPDLVKNWAWDEVKSVYFDDARNLGLPQFLGQRHNAHVKAHMLAIFMVAAEKGYWKTDPATIRRLGGELARLVAANGLPGSGHAAPGHPMWRWLAPQLDGADAQALGITLARARGDLLPAADNGSARVMGSGTLTRTQPQAAPAPPPADSRTQASTTQMRPETPADAAPAPRAYELHPQVAAQVPGVTVARLLAMLAAGLALFSAGLWRGRTVPHISRRFT</sequence>
<evidence type="ECO:0000313" key="4">
    <source>
        <dbReference type="Proteomes" id="UP000431684"/>
    </source>
</evidence>
<reference evidence="3 4" key="1">
    <citation type="submission" date="2019-11" db="EMBL/GenBank/DDBJ databases">
        <title>Draft Genome Sequences of Six Type Strains of the Genus Massilia.</title>
        <authorList>
            <person name="Miess H."/>
            <person name="Frediansyah A."/>
            <person name="Goeker M."/>
            <person name="Gross H."/>
        </authorList>
    </citation>
    <scope>NUCLEOTIDE SEQUENCE [LARGE SCALE GENOMIC DNA]</scope>
    <source>
        <strain evidence="3 4">DSM 17513</strain>
    </source>
</reference>
<dbReference type="CDD" id="cd10150">
    <property type="entry name" value="CobN_like"/>
    <property type="match status" value="1"/>
</dbReference>
<feature type="domain" description="CobN/magnesium chelatase" evidence="2">
    <location>
        <begin position="638"/>
        <end position="884"/>
    </location>
</feature>
<dbReference type="InterPro" id="IPR003672">
    <property type="entry name" value="CobN/Mg_chltase"/>
</dbReference>
<organism evidence="3 4">
    <name type="scientific">Pseudoduganella dura</name>
    <dbReference type="NCBI Taxonomy" id="321982"/>
    <lineage>
        <taxon>Bacteria</taxon>
        <taxon>Pseudomonadati</taxon>
        <taxon>Pseudomonadota</taxon>
        <taxon>Betaproteobacteria</taxon>
        <taxon>Burkholderiales</taxon>
        <taxon>Oxalobacteraceae</taxon>
        <taxon>Telluria group</taxon>
        <taxon>Pseudoduganella</taxon>
    </lineage>
</organism>
<dbReference type="PANTHER" id="PTHR44119">
    <property type="entry name" value="MAGNESIUM-CHELATASE SUBUNIT CHLH, CHLOROPLASTIC"/>
    <property type="match status" value="1"/>
</dbReference>
<accession>A0A6I3XDM3</accession>
<dbReference type="PANTHER" id="PTHR44119:SF4">
    <property type="entry name" value="AEROBIC COBALTOCHELATASE SUBUNIT COBN"/>
    <property type="match status" value="1"/>
</dbReference>
<dbReference type="Pfam" id="PF02514">
    <property type="entry name" value="CobN-Mg_chel"/>
    <property type="match status" value="3"/>
</dbReference>
<feature type="domain" description="CobN/magnesium chelatase" evidence="2">
    <location>
        <begin position="211"/>
        <end position="548"/>
    </location>
</feature>
<keyword evidence="4" id="KW-1185">Reference proteome</keyword>
<gene>
    <name evidence="3" type="ORF">GJV26_04055</name>
</gene>
<feature type="region of interest" description="Disordered" evidence="1">
    <location>
        <begin position="1405"/>
        <end position="1453"/>
    </location>
</feature>
<proteinExistence type="predicted"/>
<protein>
    <submittedName>
        <fullName evidence="3">Cobaltochelatase subunit CobN</fullName>
    </submittedName>
</protein>
<feature type="compositionally biased region" description="Polar residues" evidence="1">
    <location>
        <begin position="1434"/>
        <end position="1444"/>
    </location>
</feature>
<feature type="domain" description="CobN/magnesium chelatase" evidence="2">
    <location>
        <begin position="894"/>
        <end position="1345"/>
    </location>
</feature>
<comment type="caution">
    <text evidence="3">The sequence shown here is derived from an EMBL/GenBank/DDBJ whole genome shotgun (WGS) entry which is preliminary data.</text>
</comment>
<evidence type="ECO:0000313" key="3">
    <source>
        <dbReference type="EMBL" id="MUI11661.1"/>
    </source>
</evidence>
<dbReference type="OrthoDB" id="9757976at2"/>
<name>A0A6I3XDM3_9BURK</name>
<evidence type="ECO:0000259" key="2">
    <source>
        <dbReference type="Pfam" id="PF02514"/>
    </source>
</evidence>
<evidence type="ECO:0000256" key="1">
    <source>
        <dbReference type="SAM" id="MobiDB-lite"/>
    </source>
</evidence>